<feature type="non-terminal residue" evidence="2">
    <location>
        <position position="1"/>
    </location>
</feature>
<dbReference type="Gene3D" id="3.30.70.270">
    <property type="match status" value="1"/>
</dbReference>
<reference evidence="2" key="1">
    <citation type="submission" date="2021-02" db="EMBL/GenBank/DDBJ databases">
        <authorList>
            <person name="Nowell W R."/>
        </authorList>
    </citation>
    <scope>NUCLEOTIDE SEQUENCE</scope>
</reference>
<comment type="caution">
    <text evidence="2">The sequence shown here is derived from an EMBL/GenBank/DDBJ whole genome shotgun (WGS) entry which is preliminary data.</text>
</comment>
<protein>
    <recommendedName>
        <fullName evidence="1">Reverse transcriptase domain-containing protein</fullName>
    </recommendedName>
</protein>
<evidence type="ECO:0000313" key="3">
    <source>
        <dbReference type="Proteomes" id="UP000663866"/>
    </source>
</evidence>
<gene>
    <name evidence="2" type="ORF">OVN521_LOCUS44998</name>
</gene>
<dbReference type="PANTHER" id="PTHR33064">
    <property type="entry name" value="POL PROTEIN"/>
    <property type="match status" value="1"/>
</dbReference>
<dbReference type="SUPFAM" id="SSF56672">
    <property type="entry name" value="DNA/RNA polymerases"/>
    <property type="match status" value="1"/>
</dbReference>
<keyword evidence="3" id="KW-1185">Reference proteome</keyword>
<feature type="non-terminal residue" evidence="2">
    <location>
        <position position="119"/>
    </location>
</feature>
<dbReference type="PROSITE" id="PS50878">
    <property type="entry name" value="RT_POL"/>
    <property type="match status" value="1"/>
</dbReference>
<name>A0A821BUU6_9BILA</name>
<sequence>PLDKADRPKTAFSTRDGHFQFKVLPQGLTNGPPTFQRIVNKILGPNRWKHVLAYIDDIIIYSKNFSEHIRHIEEVCALIHEANFKLNVDKCEIARTEILFLGHVIKAGTIKPDPDNIRG</sequence>
<dbReference type="AlphaFoldDB" id="A0A821BUU6"/>
<dbReference type="Proteomes" id="UP000663866">
    <property type="component" value="Unassembled WGS sequence"/>
</dbReference>
<dbReference type="InterPro" id="IPR043502">
    <property type="entry name" value="DNA/RNA_pol_sf"/>
</dbReference>
<dbReference type="Gene3D" id="3.10.10.10">
    <property type="entry name" value="HIV Type 1 Reverse Transcriptase, subunit A, domain 1"/>
    <property type="match status" value="1"/>
</dbReference>
<feature type="domain" description="Reverse transcriptase" evidence="1">
    <location>
        <begin position="1"/>
        <end position="105"/>
    </location>
</feature>
<organism evidence="2 3">
    <name type="scientific">Rotaria magnacalcarata</name>
    <dbReference type="NCBI Taxonomy" id="392030"/>
    <lineage>
        <taxon>Eukaryota</taxon>
        <taxon>Metazoa</taxon>
        <taxon>Spiralia</taxon>
        <taxon>Gnathifera</taxon>
        <taxon>Rotifera</taxon>
        <taxon>Eurotatoria</taxon>
        <taxon>Bdelloidea</taxon>
        <taxon>Philodinida</taxon>
        <taxon>Philodinidae</taxon>
        <taxon>Rotaria</taxon>
    </lineage>
</organism>
<evidence type="ECO:0000313" key="2">
    <source>
        <dbReference type="EMBL" id="CAF4596678.1"/>
    </source>
</evidence>
<dbReference type="EMBL" id="CAJOBG010071626">
    <property type="protein sequence ID" value="CAF4596678.1"/>
    <property type="molecule type" value="Genomic_DNA"/>
</dbReference>
<dbReference type="FunFam" id="3.30.70.270:FF:000003">
    <property type="entry name" value="Transposon Ty3-G Gag-Pol polyprotein"/>
    <property type="match status" value="1"/>
</dbReference>
<dbReference type="PANTHER" id="PTHR33064:SF37">
    <property type="entry name" value="RIBONUCLEASE H"/>
    <property type="match status" value="1"/>
</dbReference>
<proteinExistence type="predicted"/>
<dbReference type="InterPro" id="IPR051320">
    <property type="entry name" value="Viral_Replic_Matur_Polypro"/>
</dbReference>
<dbReference type="InterPro" id="IPR000477">
    <property type="entry name" value="RT_dom"/>
</dbReference>
<dbReference type="Pfam" id="PF00078">
    <property type="entry name" value="RVT_1"/>
    <property type="match status" value="1"/>
</dbReference>
<dbReference type="InterPro" id="IPR043128">
    <property type="entry name" value="Rev_trsase/Diguanyl_cyclase"/>
</dbReference>
<accession>A0A821BUU6</accession>
<evidence type="ECO:0000259" key="1">
    <source>
        <dbReference type="PROSITE" id="PS50878"/>
    </source>
</evidence>
<dbReference type="CDD" id="cd01647">
    <property type="entry name" value="RT_LTR"/>
    <property type="match status" value="1"/>
</dbReference>